<accession>A0A366KX86</accession>
<dbReference type="RefSeq" id="WP_113949506.1">
    <property type="nucleotide sequence ID" value="NZ_QNQU01000011.1"/>
</dbReference>
<dbReference type="Proteomes" id="UP000252081">
    <property type="component" value="Unassembled WGS sequence"/>
</dbReference>
<dbReference type="InterPro" id="IPR025272">
    <property type="entry name" value="SocA_Panacea"/>
</dbReference>
<name>A0A366KX86_9SPHI</name>
<comment type="caution">
    <text evidence="2">The sequence shown here is derived from an EMBL/GenBank/DDBJ whole genome shotgun (WGS) entry which is preliminary data.</text>
</comment>
<protein>
    <recommendedName>
        <fullName evidence="1">Antitoxin SocA-like Panacea domain-containing protein</fullName>
    </recommendedName>
</protein>
<gene>
    <name evidence="2" type="ORF">DRW42_14310</name>
</gene>
<evidence type="ECO:0000259" key="1">
    <source>
        <dbReference type="Pfam" id="PF13274"/>
    </source>
</evidence>
<dbReference type="OrthoDB" id="9799173at2"/>
<dbReference type="AlphaFoldDB" id="A0A366KX86"/>
<dbReference type="Pfam" id="PF13274">
    <property type="entry name" value="SocA_Panacea"/>
    <property type="match status" value="1"/>
</dbReference>
<proteinExistence type="predicted"/>
<evidence type="ECO:0000313" key="2">
    <source>
        <dbReference type="EMBL" id="RBQ06257.1"/>
    </source>
</evidence>
<sequence>MYSASLIAYKFVQRGIEESNPLTQMKLQKMVYLAQGLHLSMYDGLSLIREDFQAWKYGPVIPIIYQDYKLYGSSLIQDLSLMNFNDFSGFLNTDLNYNASSVIDDAWKIAKDIPGTQLSNWTHNEGSPWHKFYKEGVNDIIIPKDEIKVYFSKFIKHAS</sequence>
<reference evidence="2 3" key="1">
    <citation type="submission" date="2018-07" db="EMBL/GenBank/DDBJ databases">
        <title>A draft genome of a endophytic bacteria, a new species of Pedobacter.</title>
        <authorList>
            <person name="Zhang Z.D."/>
            <person name="Chen Z.J."/>
        </authorList>
    </citation>
    <scope>NUCLEOTIDE SEQUENCE [LARGE SCALE GENOMIC DNA]</scope>
    <source>
        <strain evidence="2 3">RS10</strain>
    </source>
</reference>
<feature type="domain" description="Antitoxin SocA-like Panacea" evidence="1">
    <location>
        <begin position="27"/>
        <end position="130"/>
    </location>
</feature>
<dbReference type="EMBL" id="QNQU01000011">
    <property type="protein sequence ID" value="RBQ06257.1"/>
    <property type="molecule type" value="Genomic_DNA"/>
</dbReference>
<organism evidence="2 3">
    <name type="scientific">Pedobacter miscanthi</name>
    <dbReference type="NCBI Taxonomy" id="2259170"/>
    <lineage>
        <taxon>Bacteria</taxon>
        <taxon>Pseudomonadati</taxon>
        <taxon>Bacteroidota</taxon>
        <taxon>Sphingobacteriia</taxon>
        <taxon>Sphingobacteriales</taxon>
        <taxon>Sphingobacteriaceae</taxon>
        <taxon>Pedobacter</taxon>
    </lineage>
</organism>
<keyword evidence="3" id="KW-1185">Reference proteome</keyword>
<evidence type="ECO:0000313" key="3">
    <source>
        <dbReference type="Proteomes" id="UP000252081"/>
    </source>
</evidence>